<dbReference type="SUPFAM" id="SSF53244">
    <property type="entry name" value="MurD-like peptide ligases, peptide-binding domain"/>
    <property type="match status" value="1"/>
</dbReference>
<gene>
    <name evidence="5" type="ORF">A2113_03825</name>
</gene>
<dbReference type="InterPro" id="IPR036615">
    <property type="entry name" value="Mur_ligase_C_dom_sf"/>
</dbReference>
<dbReference type="GO" id="GO:0005524">
    <property type="term" value="F:ATP binding"/>
    <property type="evidence" value="ECO:0007669"/>
    <property type="project" value="InterPro"/>
</dbReference>
<evidence type="ECO:0000259" key="4">
    <source>
        <dbReference type="Pfam" id="PF08245"/>
    </source>
</evidence>
<dbReference type="GO" id="GO:0016881">
    <property type="term" value="F:acid-amino acid ligase activity"/>
    <property type="evidence" value="ECO:0007669"/>
    <property type="project" value="InterPro"/>
</dbReference>
<dbReference type="Gene3D" id="3.90.190.20">
    <property type="entry name" value="Mur ligase, C-terminal domain"/>
    <property type="match status" value="1"/>
</dbReference>
<sequence length="429" mass="47011">MFTTLKKLVPEPVKNSYHRSQALFGALIFWFPSQKIKVIGVTGTDGKTTTVHLLHHILSEAGESASMVSTVEAKIGKVSVDTGLHVTTPQPFKVQSLLKKIVKAGNEYAVLETTSHGLAQGRVAFVKFFAGVVTNITHEHLDYHKTYDNYLAAKAKILQGVKFRILNADDASYEKLKDQGSGQLVSYGIRNNAQFLARRLKLLKKEPEFEIHFFLRKNHREKVKIKTILLGDCNVYNILAAFAAVVTLGISAEKAAEAIATFKGVPGRMQFIDEGQKFDCVIDFAHTPASLGAALKTLNSFKKGKLIAVFGCAGERDVAKRPTMGEISTKLADSSIFTAEDPRGEKVNDIIEQITQGALRVGGIPNRTFWKIADRAEAINTAIQTLASDGDIVAIFGKGHEKSMNIGGKEYPWSDEVVARNALKLKLAK</sequence>
<feature type="domain" description="Mur ligase C-terminal" evidence="3">
    <location>
        <begin position="267"/>
        <end position="399"/>
    </location>
</feature>
<keyword evidence="2" id="KW-0131">Cell cycle</keyword>
<dbReference type="AlphaFoldDB" id="A0A1G1W1U8"/>
<dbReference type="InterPro" id="IPR036565">
    <property type="entry name" value="Mur-like_cat_sf"/>
</dbReference>
<dbReference type="PANTHER" id="PTHR23135:SF4">
    <property type="entry name" value="UDP-N-ACETYLMURAMOYL-L-ALANYL-D-GLUTAMATE--2,6-DIAMINOPIMELATE LIGASE MURE HOMOLOG, CHLOROPLASTIC"/>
    <property type="match status" value="1"/>
</dbReference>
<keyword evidence="2" id="KW-0573">Peptidoglycan synthesis</keyword>
<evidence type="ECO:0000259" key="3">
    <source>
        <dbReference type="Pfam" id="PF02875"/>
    </source>
</evidence>
<name>A0A1G1W1U8_9BACT</name>
<comment type="pathway">
    <text evidence="2">Cell wall biogenesis; peptidoglycan biosynthesis.</text>
</comment>
<feature type="domain" description="Mur ligase central" evidence="4">
    <location>
        <begin position="41"/>
        <end position="245"/>
    </location>
</feature>
<keyword evidence="2" id="KW-0132">Cell division</keyword>
<dbReference type="GO" id="GO:0071555">
    <property type="term" value="P:cell wall organization"/>
    <property type="evidence" value="ECO:0007669"/>
    <property type="project" value="UniProtKB-KW"/>
</dbReference>
<keyword evidence="2" id="KW-0133">Cell shape</keyword>
<dbReference type="InterPro" id="IPR013221">
    <property type="entry name" value="Mur_ligase_cen"/>
</dbReference>
<accession>A0A1G1W1U8</accession>
<evidence type="ECO:0000256" key="2">
    <source>
        <dbReference type="RuleBase" id="RU004135"/>
    </source>
</evidence>
<keyword evidence="2" id="KW-0961">Cell wall biogenesis/degradation</keyword>
<dbReference type="GO" id="GO:0005737">
    <property type="term" value="C:cytoplasm"/>
    <property type="evidence" value="ECO:0007669"/>
    <property type="project" value="UniProtKB-SubCell"/>
</dbReference>
<dbReference type="GO" id="GO:0008360">
    <property type="term" value="P:regulation of cell shape"/>
    <property type="evidence" value="ECO:0007669"/>
    <property type="project" value="UniProtKB-KW"/>
</dbReference>
<dbReference type="GO" id="GO:0009252">
    <property type="term" value="P:peptidoglycan biosynthetic process"/>
    <property type="evidence" value="ECO:0007669"/>
    <property type="project" value="UniProtKB-UniPathway"/>
</dbReference>
<dbReference type="SUPFAM" id="SSF53623">
    <property type="entry name" value="MurD-like peptide ligases, catalytic domain"/>
    <property type="match status" value="1"/>
</dbReference>
<dbReference type="EMBL" id="MHCN01000011">
    <property type="protein sequence ID" value="OGY21658.1"/>
    <property type="molecule type" value="Genomic_DNA"/>
</dbReference>
<dbReference type="STRING" id="1802591.A2113_03825"/>
<comment type="subcellular location">
    <subcellularLocation>
        <location evidence="2">Cytoplasm</location>
    </subcellularLocation>
</comment>
<organism evidence="5 6">
    <name type="scientific">Candidatus Woykebacteria bacterium GWA1_44_8</name>
    <dbReference type="NCBI Taxonomy" id="1802591"/>
    <lineage>
        <taxon>Bacteria</taxon>
        <taxon>Candidatus Woykeibacteriota</taxon>
    </lineage>
</organism>
<dbReference type="Gene3D" id="3.40.1190.10">
    <property type="entry name" value="Mur-like, catalytic domain"/>
    <property type="match status" value="1"/>
</dbReference>
<comment type="caution">
    <text evidence="5">The sequence shown here is derived from an EMBL/GenBank/DDBJ whole genome shotgun (WGS) entry which is preliminary data.</text>
</comment>
<dbReference type="Pfam" id="PF08245">
    <property type="entry name" value="Mur_ligase_M"/>
    <property type="match status" value="1"/>
</dbReference>
<evidence type="ECO:0008006" key="7">
    <source>
        <dbReference type="Google" id="ProtNLM"/>
    </source>
</evidence>
<comment type="similarity">
    <text evidence="1">Belongs to the MurCDEF family. MurE subfamily.</text>
</comment>
<evidence type="ECO:0000313" key="5">
    <source>
        <dbReference type="EMBL" id="OGY21658.1"/>
    </source>
</evidence>
<dbReference type="GO" id="GO:0051301">
    <property type="term" value="P:cell division"/>
    <property type="evidence" value="ECO:0007669"/>
    <property type="project" value="UniProtKB-KW"/>
</dbReference>
<dbReference type="Proteomes" id="UP000176299">
    <property type="component" value="Unassembled WGS sequence"/>
</dbReference>
<dbReference type="Pfam" id="PF02875">
    <property type="entry name" value="Mur_ligase_C"/>
    <property type="match status" value="1"/>
</dbReference>
<dbReference type="InterPro" id="IPR005761">
    <property type="entry name" value="UDP-N-AcMur-Glu-dNH2Pim_ligase"/>
</dbReference>
<protein>
    <recommendedName>
        <fullName evidence="7">UDP-N-acetylmuramyl-tripeptide synthetase</fullName>
    </recommendedName>
</protein>
<dbReference type="NCBIfam" id="TIGR01085">
    <property type="entry name" value="murE"/>
    <property type="match status" value="1"/>
</dbReference>
<dbReference type="InterPro" id="IPR004101">
    <property type="entry name" value="Mur_ligase_C"/>
</dbReference>
<evidence type="ECO:0000313" key="6">
    <source>
        <dbReference type="Proteomes" id="UP000176299"/>
    </source>
</evidence>
<dbReference type="PANTHER" id="PTHR23135">
    <property type="entry name" value="MUR LIGASE FAMILY MEMBER"/>
    <property type="match status" value="1"/>
</dbReference>
<dbReference type="NCBIfam" id="NF001126">
    <property type="entry name" value="PRK00139.1-4"/>
    <property type="match status" value="1"/>
</dbReference>
<evidence type="ECO:0000256" key="1">
    <source>
        <dbReference type="ARBA" id="ARBA00005898"/>
    </source>
</evidence>
<reference evidence="5 6" key="1">
    <citation type="journal article" date="2016" name="Nat. Commun.">
        <title>Thousands of microbial genomes shed light on interconnected biogeochemical processes in an aquifer system.</title>
        <authorList>
            <person name="Anantharaman K."/>
            <person name="Brown C.T."/>
            <person name="Hug L.A."/>
            <person name="Sharon I."/>
            <person name="Castelle C.J."/>
            <person name="Probst A.J."/>
            <person name="Thomas B.C."/>
            <person name="Singh A."/>
            <person name="Wilkins M.J."/>
            <person name="Karaoz U."/>
            <person name="Brodie E.L."/>
            <person name="Williams K.H."/>
            <person name="Hubbard S.S."/>
            <person name="Banfield J.F."/>
        </authorList>
    </citation>
    <scope>NUCLEOTIDE SEQUENCE [LARGE SCALE GENOMIC DNA]</scope>
</reference>
<dbReference type="UniPathway" id="UPA00219"/>
<proteinExistence type="inferred from homology"/>